<protein>
    <submittedName>
        <fullName evidence="2">Uncharacterized protein</fullName>
    </submittedName>
</protein>
<keyword evidence="1" id="KW-0732">Signal</keyword>
<evidence type="ECO:0000256" key="1">
    <source>
        <dbReference type="SAM" id="SignalP"/>
    </source>
</evidence>
<dbReference type="AlphaFoldDB" id="H0EGC1"/>
<evidence type="ECO:0000313" key="3">
    <source>
        <dbReference type="Proteomes" id="UP000005446"/>
    </source>
</evidence>
<reference evidence="2 3" key="1">
    <citation type="journal article" date="2012" name="Eukaryot. Cell">
        <title>Genome sequence of the fungus Glarea lozoyensis: the first genome sequence of a species from the Helotiaceae family.</title>
        <authorList>
            <person name="Youssar L."/>
            <person name="Gruening B.A."/>
            <person name="Erxleben A."/>
            <person name="Guenther S."/>
            <person name="Huettel W."/>
        </authorList>
    </citation>
    <scope>NUCLEOTIDE SEQUENCE [LARGE SCALE GENOMIC DNA]</scope>
    <source>
        <strain evidence="3">ATCC 74030 / MF5533</strain>
    </source>
</reference>
<feature type="chain" id="PRO_5003531843" evidence="1">
    <location>
        <begin position="22"/>
        <end position="132"/>
    </location>
</feature>
<sequence>MHFSTSFIAAAALAFSTSVTAAPTAGTAIAQGVWSDAFPNPLATFNVYWYNLKVPGFYMDTWGNYNTCYNFAADAPYTQGVGSIAVDGTQTQGCRAYPNADCQGDSTQILPPGNSLYTGHVKSFYCAPPKTA</sequence>
<dbReference type="OrthoDB" id="10268945at2759"/>
<evidence type="ECO:0000313" key="2">
    <source>
        <dbReference type="EMBL" id="EHL02456.1"/>
    </source>
</evidence>
<dbReference type="Proteomes" id="UP000005446">
    <property type="component" value="Unassembled WGS sequence"/>
</dbReference>
<feature type="signal peptide" evidence="1">
    <location>
        <begin position="1"/>
        <end position="21"/>
    </location>
</feature>
<dbReference type="HOGENOM" id="CLU_1917255_0_0_1"/>
<comment type="caution">
    <text evidence="2">The sequence shown here is derived from an EMBL/GenBank/DDBJ whole genome shotgun (WGS) entry which is preliminary data.</text>
</comment>
<proteinExistence type="predicted"/>
<dbReference type="InParanoid" id="H0EGC1"/>
<dbReference type="EMBL" id="AGUE01000023">
    <property type="protein sequence ID" value="EHL02456.1"/>
    <property type="molecule type" value="Genomic_DNA"/>
</dbReference>
<accession>H0EGC1</accession>
<organism evidence="2 3">
    <name type="scientific">Glarea lozoyensis (strain ATCC 74030 / MF5533)</name>
    <dbReference type="NCBI Taxonomy" id="1104152"/>
    <lineage>
        <taxon>Eukaryota</taxon>
        <taxon>Fungi</taxon>
        <taxon>Dikarya</taxon>
        <taxon>Ascomycota</taxon>
        <taxon>Pezizomycotina</taxon>
        <taxon>Leotiomycetes</taxon>
        <taxon>Helotiales</taxon>
        <taxon>Helotiaceae</taxon>
        <taxon>Glarea</taxon>
    </lineage>
</organism>
<gene>
    <name evidence="2" type="ORF">M7I_1536</name>
</gene>
<keyword evidence="3" id="KW-1185">Reference proteome</keyword>
<name>H0EGC1_GLAL7</name>